<feature type="compositionally biased region" description="Pro residues" evidence="1">
    <location>
        <begin position="14"/>
        <end position="33"/>
    </location>
</feature>
<protein>
    <submittedName>
        <fullName evidence="2">Uncharacterized protein</fullName>
    </submittedName>
</protein>
<feature type="compositionally biased region" description="Polar residues" evidence="1">
    <location>
        <begin position="94"/>
        <end position="107"/>
    </location>
</feature>
<organism evidence="2 3">
    <name type="scientific">Ceratodon purpureus</name>
    <name type="common">Fire moss</name>
    <name type="synonym">Dicranum purpureum</name>
    <dbReference type="NCBI Taxonomy" id="3225"/>
    <lineage>
        <taxon>Eukaryota</taxon>
        <taxon>Viridiplantae</taxon>
        <taxon>Streptophyta</taxon>
        <taxon>Embryophyta</taxon>
        <taxon>Bryophyta</taxon>
        <taxon>Bryophytina</taxon>
        <taxon>Bryopsida</taxon>
        <taxon>Dicranidae</taxon>
        <taxon>Pseudoditrichales</taxon>
        <taxon>Ditrichaceae</taxon>
        <taxon>Ceratodon</taxon>
    </lineage>
</organism>
<comment type="caution">
    <text evidence="2">The sequence shown here is derived from an EMBL/GenBank/DDBJ whole genome shotgun (WGS) entry which is preliminary data.</text>
</comment>
<evidence type="ECO:0000313" key="2">
    <source>
        <dbReference type="EMBL" id="KAG0574472.1"/>
    </source>
</evidence>
<gene>
    <name evidence="2" type="ORF">KC19_VG265000</name>
</gene>
<dbReference type="AlphaFoldDB" id="A0A8T0HTW5"/>
<dbReference type="Proteomes" id="UP000822688">
    <property type="component" value="Chromosome V"/>
</dbReference>
<evidence type="ECO:0000313" key="3">
    <source>
        <dbReference type="Proteomes" id="UP000822688"/>
    </source>
</evidence>
<accession>A0A8T0HTW5</accession>
<feature type="compositionally biased region" description="Low complexity" evidence="1">
    <location>
        <begin position="34"/>
        <end position="72"/>
    </location>
</feature>
<dbReference type="EMBL" id="CM026426">
    <property type="protein sequence ID" value="KAG0574472.1"/>
    <property type="molecule type" value="Genomic_DNA"/>
</dbReference>
<name>A0A8T0HTW5_CERPU</name>
<keyword evidence="3" id="KW-1185">Reference proteome</keyword>
<feature type="region of interest" description="Disordered" evidence="1">
    <location>
        <begin position="1"/>
        <end position="120"/>
    </location>
</feature>
<sequence length="120" mass="12506">MVLHTMRTRSDYSPPVPPHSLPRPRPPSAPLSPPLQRKSSVPTPSSTPLSHSASSSRSRTTSETPSSVVSAAGSETRANPCACCAPLAPETEARTSCTAADNRSTAHLTPPRASPSRSPV</sequence>
<proteinExistence type="predicted"/>
<evidence type="ECO:0000256" key="1">
    <source>
        <dbReference type="SAM" id="MobiDB-lite"/>
    </source>
</evidence>
<reference evidence="2" key="1">
    <citation type="submission" date="2020-06" db="EMBL/GenBank/DDBJ databases">
        <title>WGS assembly of Ceratodon purpureus strain R40.</title>
        <authorList>
            <person name="Carey S.B."/>
            <person name="Jenkins J."/>
            <person name="Shu S."/>
            <person name="Lovell J.T."/>
            <person name="Sreedasyam A."/>
            <person name="Maumus F."/>
            <person name="Tiley G.P."/>
            <person name="Fernandez-Pozo N."/>
            <person name="Barry K."/>
            <person name="Chen C."/>
            <person name="Wang M."/>
            <person name="Lipzen A."/>
            <person name="Daum C."/>
            <person name="Saski C.A."/>
            <person name="Payton A.C."/>
            <person name="Mcbreen J.C."/>
            <person name="Conrad R.E."/>
            <person name="Kollar L.M."/>
            <person name="Olsson S."/>
            <person name="Huttunen S."/>
            <person name="Landis J.B."/>
            <person name="Wickett N.J."/>
            <person name="Johnson M.G."/>
            <person name="Rensing S.A."/>
            <person name="Grimwood J."/>
            <person name="Schmutz J."/>
            <person name="Mcdaniel S.F."/>
        </authorList>
    </citation>
    <scope>NUCLEOTIDE SEQUENCE</scope>
    <source>
        <strain evidence="2">R40</strain>
    </source>
</reference>